<evidence type="ECO:0000256" key="1">
    <source>
        <dbReference type="ARBA" id="ARBA00001935"/>
    </source>
</evidence>
<dbReference type="FunFam" id="2.70.98.20:FF:000004">
    <property type="entry name" value="Amine oxidase"/>
    <property type="match status" value="2"/>
</dbReference>
<evidence type="ECO:0000259" key="14">
    <source>
        <dbReference type="Pfam" id="PF01179"/>
    </source>
</evidence>
<dbReference type="Gene3D" id="3.10.450.40">
    <property type="match status" value="4"/>
</dbReference>
<keyword evidence="8" id="KW-1015">Disulfide bond</keyword>
<evidence type="ECO:0000256" key="2">
    <source>
        <dbReference type="ARBA" id="ARBA00007983"/>
    </source>
</evidence>
<dbReference type="Pfam" id="PF01179">
    <property type="entry name" value="Cu_amine_oxid"/>
    <property type="match status" value="2"/>
</dbReference>
<evidence type="ECO:0000256" key="4">
    <source>
        <dbReference type="ARBA" id="ARBA00022723"/>
    </source>
</evidence>
<name>A0AAW2C6B2_9ROSI</name>
<evidence type="ECO:0000256" key="11">
    <source>
        <dbReference type="PIRSR" id="PIRSR600269-51"/>
    </source>
</evidence>
<feature type="domain" description="Copper amine oxidase N2-terminal" evidence="15">
    <location>
        <begin position="31"/>
        <end position="118"/>
    </location>
</feature>
<feature type="domain" description="Copper amine oxidase catalytic" evidence="14">
    <location>
        <begin position="901"/>
        <end position="1309"/>
    </location>
</feature>
<dbReference type="Proteomes" id="UP001459277">
    <property type="component" value="Unassembled WGS sequence"/>
</dbReference>
<evidence type="ECO:0000256" key="9">
    <source>
        <dbReference type="ARBA" id="ARBA00048032"/>
    </source>
</evidence>
<dbReference type="GO" id="GO:0048038">
    <property type="term" value="F:quinone binding"/>
    <property type="evidence" value="ECO:0007669"/>
    <property type="project" value="InterPro"/>
</dbReference>
<evidence type="ECO:0000256" key="12">
    <source>
        <dbReference type="RuleBase" id="RU000672"/>
    </source>
</evidence>
<evidence type="ECO:0000313" key="18">
    <source>
        <dbReference type="Proteomes" id="UP001459277"/>
    </source>
</evidence>
<dbReference type="FunFam" id="3.10.450.40:FF:000005">
    <property type="entry name" value="Amine oxidase"/>
    <property type="match status" value="2"/>
</dbReference>
<comment type="subunit">
    <text evidence="3">Homodimer.</text>
</comment>
<dbReference type="PANTHER" id="PTHR10638:SF71">
    <property type="entry name" value="AMINE OXIDASE"/>
    <property type="match status" value="1"/>
</dbReference>
<comment type="cofactor">
    <cofactor evidence="12">
        <name>Cu cation</name>
        <dbReference type="ChEBI" id="CHEBI:23378"/>
    </cofactor>
    <text evidence="12">Contains 1 topaquinone per subunit.</text>
</comment>
<feature type="domain" description="Copper amine oxidase N2-terminal" evidence="15">
    <location>
        <begin position="686"/>
        <end position="772"/>
    </location>
</feature>
<evidence type="ECO:0000313" key="17">
    <source>
        <dbReference type="EMBL" id="KAK9992605.1"/>
    </source>
</evidence>
<feature type="domain" description="Copper amine oxidase catalytic" evidence="14">
    <location>
        <begin position="247"/>
        <end position="660"/>
    </location>
</feature>
<evidence type="ECO:0000256" key="10">
    <source>
        <dbReference type="PIRSR" id="PIRSR600269-50"/>
    </source>
</evidence>
<dbReference type="InterPro" id="IPR015798">
    <property type="entry name" value="Cu_amine_oxidase_C"/>
</dbReference>
<feature type="domain" description="Copper amine oxidase N3-terminal" evidence="16">
    <location>
        <begin position="125"/>
        <end position="217"/>
    </location>
</feature>
<dbReference type="FunFam" id="3.10.450.40:FF:000012">
    <property type="entry name" value="Amine oxidase"/>
    <property type="match status" value="2"/>
</dbReference>
<keyword evidence="6 12" id="KW-0560">Oxidoreductase</keyword>
<comment type="cofactor">
    <cofactor evidence="1">
        <name>Cu cation</name>
        <dbReference type="ChEBI" id="CHEBI:23378"/>
    </cofactor>
</comment>
<feature type="domain" description="Copper amine oxidase N3-terminal" evidence="16">
    <location>
        <begin position="779"/>
        <end position="875"/>
    </location>
</feature>
<evidence type="ECO:0000259" key="15">
    <source>
        <dbReference type="Pfam" id="PF02727"/>
    </source>
</evidence>
<feature type="active site" description="Proton acceptor" evidence="10">
    <location>
        <position position="325"/>
    </location>
</feature>
<evidence type="ECO:0000256" key="3">
    <source>
        <dbReference type="ARBA" id="ARBA00011738"/>
    </source>
</evidence>
<keyword evidence="13" id="KW-0812">Transmembrane</keyword>
<dbReference type="EC" id="1.4.3.-" evidence="12"/>
<dbReference type="SUPFAM" id="SSF54416">
    <property type="entry name" value="Amine oxidase N-terminal region"/>
    <property type="match status" value="4"/>
</dbReference>
<dbReference type="Pfam" id="PF02727">
    <property type="entry name" value="Cu_amine_oxidN2"/>
    <property type="match status" value="2"/>
</dbReference>
<dbReference type="GO" id="GO:0008131">
    <property type="term" value="F:primary methylamine oxidase activity"/>
    <property type="evidence" value="ECO:0007669"/>
    <property type="project" value="UniProtKB-EC"/>
</dbReference>
<dbReference type="Gene3D" id="2.70.98.20">
    <property type="entry name" value="Copper amine oxidase, catalytic domain"/>
    <property type="match status" value="2"/>
</dbReference>
<dbReference type="PANTHER" id="PTHR10638">
    <property type="entry name" value="COPPER AMINE OXIDASE"/>
    <property type="match status" value="1"/>
</dbReference>
<dbReference type="GO" id="GO:0005507">
    <property type="term" value="F:copper ion binding"/>
    <property type="evidence" value="ECO:0007669"/>
    <property type="project" value="InterPro"/>
</dbReference>
<comment type="similarity">
    <text evidence="2 12">Belongs to the copper/topaquinone oxidase family.</text>
</comment>
<evidence type="ECO:0000256" key="13">
    <source>
        <dbReference type="SAM" id="Phobius"/>
    </source>
</evidence>
<dbReference type="PROSITE" id="PS01165">
    <property type="entry name" value="COPPER_AMINE_OXID_2"/>
    <property type="match status" value="1"/>
</dbReference>
<feature type="active site" description="Proton acceptor" evidence="10">
    <location>
        <position position="413"/>
    </location>
</feature>
<dbReference type="GO" id="GO:0009308">
    <property type="term" value="P:amine metabolic process"/>
    <property type="evidence" value="ECO:0007669"/>
    <property type="project" value="UniProtKB-UniRule"/>
</dbReference>
<dbReference type="PROSITE" id="PS01164">
    <property type="entry name" value="COPPER_AMINE_OXID_1"/>
    <property type="match status" value="1"/>
</dbReference>
<dbReference type="InterPro" id="IPR015800">
    <property type="entry name" value="Cu_amine_oxidase_N2"/>
</dbReference>
<keyword evidence="4 12" id="KW-0479">Metal-binding</keyword>
<protein>
    <recommendedName>
        <fullName evidence="12">Amine oxidase</fullName>
        <ecNumber evidence="12">1.4.3.-</ecNumber>
    </recommendedName>
</protein>
<evidence type="ECO:0000259" key="16">
    <source>
        <dbReference type="Pfam" id="PF02728"/>
    </source>
</evidence>
<dbReference type="InterPro" id="IPR000269">
    <property type="entry name" value="Cu_amine_oxidase"/>
</dbReference>
<dbReference type="InterPro" id="IPR015802">
    <property type="entry name" value="Cu_amine_oxidase_N3"/>
</dbReference>
<dbReference type="InterPro" id="IPR016182">
    <property type="entry name" value="Cu_amine_oxidase_N-reg"/>
</dbReference>
<keyword evidence="13" id="KW-0472">Membrane</keyword>
<comment type="catalytic activity">
    <reaction evidence="9">
        <text>a primary methyl amine + O2 + H2O = an aldehyde + H2O2 + NH4(+)</text>
        <dbReference type="Rhea" id="RHEA:16153"/>
        <dbReference type="ChEBI" id="CHEBI:15377"/>
        <dbReference type="ChEBI" id="CHEBI:15379"/>
        <dbReference type="ChEBI" id="CHEBI:16240"/>
        <dbReference type="ChEBI" id="CHEBI:17478"/>
        <dbReference type="ChEBI" id="CHEBI:28938"/>
        <dbReference type="ChEBI" id="CHEBI:228804"/>
        <dbReference type="EC" id="1.4.3.21"/>
    </reaction>
</comment>
<dbReference type="SUPFAM" id="SSF49998">
    <property type="entry name" value="Amine oxidase catalytic domain"/>
    <property type="match status" value="2"/>
</dbReference>
<dbReference type="EMBL" id="JAZDWU010000009">
    <property type="protein sequence ID" value="KAK9992605.1"/>
    <property type="molecule type" value="Genomic_DNA"/>
</dbReference>
<evidence type="ECO:0000256" key="5">
    <source>
        <dbReference type="ARBA" id="ARBA00022772"/>
    </source>
</evidence>
<keyword evidence="5 10" id="KW-0801">TPQ</keyword>
<sequence length="1311" mass="148730">MASIFNIQILMFFFLLIIFSILRPTQHQQQHPLDPLTPSELNLVQTILTHAYPNSNNNLTFQYVGLDDPDKPTLLSWLSSHSTTKIPQRRAFIIARINHQTHELIVDLSNPSIISNQIYEGHGFPLLTFDEQIAANALTLAYAPFVASVSKRGLEINEVVCGSFTVGWYGETRNNKRVVKVMCFYLDGTVNLYMRPLEGVTVTVDLEEMKIIGFWDRLTVPMPKAEGTDYRESEQKPPFLPPLKKITVVQPDGPSFKIDGHKVRWANWDFHLSFDMRAGPIISLASIYDLENQKFRPVLYKGFVSELFVPYMDLDEEWYYRTFFDAGEYGFGLCAVSLEPMRDCPENAVFMDAYVVGQNGKPVKMSQIFCIFERHAGDIMWRHTETAIPRTIVREVRPEVSLVVRMVSTVGNYDYIIDWEFKQSGSIIATVGLTGLLEVRGSKYTHKDQIEEEVYGTLLAQNTIGVNHDHFLIYHLDLDVDGDSNSFVKSNLKITQVPDHGSPRKSYWRVVSETAKTESDAKIKLGSKATELLVVNPNKMTKMGNHVGYRLIPKSGAGSLLSDDDYSQTRAAFTKYNVWVTPYNKSEKWAGGLYVDQSRGDDTLATWSQRNREIENKDIVVWYTLGFHHAPYQEDFPLMPTLSSGFELRPANFFESNPVLKAASMKIPFLVLSFFLQCYFASSLYHPLDPLNTTEIDQIRNIIQKSHLASLPNLTYHFVDVEEPQKEDVLNWLSNKGIKPNRQAKVVVRARGETTYELILDLTVGSITSNQVYNGSGYPPVTFIELYRASKLPLSYPEFNNSIQRRGLNLSEVSCVPFTVGWFGERVTKRTLKVACFYRGGSVNVFARPIQGITVLVDVDSMKITMYTDRFRTPVPKAEGTDFQSSKGKQNSTTCNITNGGFTIEGQNVKWGKWDFHVGFNARAGVIISTASIFDDREKKFRRVLYRGHVSETFVPYMDPTSEWYYRTYMDIGEYGFGRAAATLQPSIDCPGNAAFMDGYMVGPDGQAQMVPRAICIFERYAGDIAWRHTEINVPGKVIRSGEPEITLVVRMVANVGNYDYILDWEFKPSGSIKVGVDLTGILMMKATTYTNTDQITENEYGPLVAENTVAVHHDHLLTYYLDLDVDGIGNSFVKAKLQTIRVSNQNTNTTSPRKSYWTVVKQTAKTEAEARIQLGLEPSELLVVNPNKKTRLGNHVGYRLITGQHVNSLLSDDDWPQIRVAYTKYQLWVTAYNKSERWSGGFYADGSRGDDGLAIWSQRNRAIDNKDIVLWYTVGFHHVPYQEDFPVMPSVHGGFELRPANYFESNPLLI</sequence>
<comment type="PTM">
    <text evidence="11 12">Topaquinone (TPQ) is generated by copper-dependent autoxidation of a specific tyrosyl residue.</text>
</comment>
<dbReference type="InterPro" id="IPR036460">
    <property type="entry name" value="Cu_amine_oxidase_C_sf"/>
</dbReference>
<comment type="caution">
    <text evidence="17">The sequence shown here is derived from an EMBL/GenBank/DDBJ whole genome shotgun (WGS) entry which is preliminary data.</text>
</comment>
<feature type="modified residue" description="2',4',5'-topaquinone" evidence="11">
    <location>
        <position position="413"/>
    </location>
</feature>
<keyword evidence="13" id="KW-1133">Transmembrane helix</keyword>
<feature type="transmembrane region" description="Helical" evidence="13">
    <location>
        <begin position="6"/>
        <end position="22"/>
    </location>
</feature>
<evidence type="ECO:0000256" key="8">
    <source>
        <dbReference type="ARBA" id="ARBA00023157"/>
    </source>
</evidence>
<proteinExistence type="inferred from homology"/>
<reference evidence="17 18" key="1">
    <citation type="submission" date="2024-01" db="EMBL/GenBank/DDBJ databases">
        <title>A telomere-to-telomere, gap-free genome of sweet tea (Lithocarpus litseifolius).</title>
        <authorList>
            <person name="Zhou J."/>
        </authorList>
    </citation>
    <scope>NUCLEOTIDE SEQUENCE [LARGE SCALE GENOMIC DNA]</scope>
    <source>
        <strain evidence="17">Zhou-2022a</strain>
        <tissue evidence="17">Leaf</tissue>
    </source>
</reference>
<dbReference type="InterPro" id="IPR049947">
    <property type="entry name" value="Cu_Am_Ox_Cu-bd"/>
</dbReference>
<keyword evidence="7 12" id="KW-0186">Copper</keyword>
<accession>A0AAW2C6B2</accession>
<organism evidence="17 18">
    <name type="scientific">Lithocarpus litseifolius</name>
    <dbReference type="NCBI Taxonomy" id="425828"/>
    <lineage>
        <taxon>Eukaryota</taxon>
        <taxon>Viridiplantae</taxon>
        <taxon>Streptophyta</taxon>
        <taxon>Embryophyta</taxon>
        <taxon>Tracheophyta</taxon>
        <taxon>Spermatophyta</taxon>
        <taxon>Magnoliopsida</taxon>
        <taxon>eudicotyledons</taxon>
        <taxon>Gunneridae</taxon>
        <taxon>Pentapetalae</taxon>
        <taxon>rosids</taxon>
        <taxon>fabids</taxon>
        <taxon>Fagales</taxon>
        <taxon>Fagaceae</taxon>
        <taxon>Lithocarpus</taxon>
    </lineage>
</organism>
<evidence type="ECO:0000256" key="6">
    <source>
        <dbReference type="ARBA" id="ARBA00023002"/>
    </source>
</evidence>
<dbReference type="Pfam" id="PF02728">
    <property type="entry name" value="Cu_amine_oxidN3"/>
    <property type="match status" value="2"/>
</dbReference>
<keyword evidence="18" id="KW-1185">Reference proteome</keyword>
<evidence type="ECO:0000256" key="7">
    <source>
        <dbReference type="ARBA" id="ARBA00023008"/>
    </source>
</evidence>
<dbReference type="InterPro" id="IPR049948">
    <property type="entry name" value="Cu_Am_ox_TPQ-bd"/>
</dbReference>
<gene>
    <name evidence="17" type="ORF">SO802_027590</name>
</gene>